<dbReference type="Gene3D" id="3.30.2070.10">
    <property type="entry name" value="Formate dehydrogenase/DMSO reductase"/>
    <property type="match status" value="1"/>
</dbReference>
<comment type="cofactor">
    <cofactor evidence="1">
        <name>Mo-bis(molybdopterin guanine dinucleotide)</name>
        <dbReference type="ChEBI" id="CHEBI:60539"/>
    </cofactor>
</comment>
<evidence type="ECO:0000256" key="3">
    <source>
        <dbReference type="ARBA" id="ARBA00022723"/>
    </source>
</evidence>
<accession>A0A0D1KMU9</accession>
<dbReference type="STRING" id="483913.AN935_20865"/>
<dbReference type="AlphaFoldDB" id="A0A0D1KMU9"/>
<evidence type="ECO:0000256" key="4">
    <source>
        <dbReference type="ARBA" id="ARBA00023004"/>
    </source>
</evidence>
<dbReference type="PANTHER" id="PTHR43742:SF6">
    <property type="entry name" value="OXIDOREDUCTASE YYAE-RELATED"/>
    <property type="match status" value="1"/>
</dbReference>
<dbReference type="PANTHER" id="PTHR43742">
    <property type="entry name" value="TRIMETHYLAMINE-N-OXIDE REDUCTASE"/>
    <property type="match status" value="1"/>
</dbReference>
<dbReference type="InterPro" id="IPR009010">
    <property type="entry name" value="Asp_de-COase-like_dom_sf"/>
</dbReference>
<dbReference type="Gene3D" id="2.20.25.90">
    <property type="entry name" value="ADC-like domains"/>
    <property type="match status" value="1"/>
</dbReference>
<comment type="caution">
    <text evidence="7">The sequence shown here is derived from an EMBL/GenBank/DDBJ whole genome shotgun (WGS) entry which is preliminary data.</text>
</comment>
<keyword evidence="3" id="KW-0479">Metal-binding</keyword>
<dbReference type="Pfam" id="PF04879">
    <property type="entry name" value="Molybdop_Fe4S4"/>
    <property type="match status" value="1"/>
</dbReference>
<keyword evidence="4" id="KW-0408">Iron</keyword>
<dbReference type="PATRIC" id="fig|1423.173.peg.3585"/>
<dbReference type="GO" id="GO:0051536">
    <property type="term" value="F:iron-sulfur cluster binding"/>
    <property type="evidence" value="ECO:0007669"/>
    <property type="project" value="UniProtKB-KW"/>
</dbReference>
<dbReference type="SUPFAM" id="SSF53706">
    <property type="entry name" value="Formate dehydrogenase/DMSO reductase, domains 1-3"/>
    <property type="match status" value="1"/>
</dbReference>
<dbReference type="Gene3D" id="3.40.50.740">
    <property type="match status" value="1"/>
</dbReference>
<reference evidence="7 8" key="1">
    <citation type="submission" date="2014-12" db="EMBL/GenBank/DDBJ databases">
        <title>Comparative genome analysis of Bacillus coagulans HM-08, Clostridium butyricum HM-68, Bacillus subtilis HM-66 and Bacillus licheniformis BL-09.</title>
        <authorList>
            <person name="Zhang H."/>
        </authorList>
    </citation>
    <scope>NUCLEOTIDE SEQUENCE [LARGE SCALE GENOMIC DNA]</scope>
    <source>
        <strain evidence="7 8">HM-66</strain>
    </source>
</reference>
<dbReference type="PROSITE" id="PS51669">
    <property type="entry name" value="4FE4S_MOW_BIS_MGD"/>
    <property type="match status" value="1"/>
</dbReference>
<dbReference type="GO" id="GO:0043546">
    <property type="term" value="F:molybdopterin cofactor binding"/>
    <property type="evidence" value="ECO:0007669"/>
    <property type="project" value="InterPro"/>
</dbReference>
<protein>
    <submittedName>
        <fullName evidence="7">Oxidoreductase</fullName>
    </submittedName>
</protein>
<comment type="similarity">
    <text evidence="2">Belongs to the prokaryotic molybdopterin-containing oxidoreductase family.</text>
</comment>
<dbReference type="EMBL" id="JXBC01000006">
    <property type="protein sequence ID" value="KIU10135.1"/>
    <property type="molecule type" value="Genomic_DNA"/>
</dbReference>
<dbReference type="Gene3D" id="3.40.228.10">
    <property type="entry name" value="Dimethylsulfoxide Reductase, domain 2"/>
    <property type="match status" value="1"/>
</dbReference>
<dbReference type="InterPro" id="IPR006656">
    <property type="entry name" value="Mopterin_OxRdtase"/>
</dbReference>
<sequence>MSKVHQSACPLNCWDSCGFLVTVDDGKVTKVDGDPNHPITEGKICGRGRMLETKTNSPDRLRYPMKKQNGEFVRISWEQALDEIADKLREIKETSETTAVLHSHDYANNGLLKALDQRFFNGYGGVTEIVGSICWGSGIEAQSWDFGRSYGHGPLDIYNSKHVVVWGRNVSRTNMHLYHHLQQVKKKGATITVIDPIFNPTAKLADRYISVKPGMDGWLAAAVLKVLIEMGRTDETFISEHSVGFDDVKELLKTVSLEEFIVKTETSMEELEYLAGLYADGPVSTFMGLGMQRYKNGGGTIRWIDALVAASGNVGIKGGGANFGNVQIGESFAKTKLTLPELKTTSRSFSMMTQAEEVLTAADPAIEMIIVTCGNPLTQVPNTNKVRQAFEKVPMTVTIDSIMTDTAKLCDYVLPTATVFEEEDIYYSSMYHHYVQYGKKLVEPQGEAKSDSWIWSELAKRLGFGELFEYSTQEFLEMGLSSLEAEDVTLERLKEKGHLPLPVKQVPWDDYQFLTPSGKFEFTSSLAEQKGFSGSLQLNVPEESVFHNEELAEKYPYTLLSIHPQRSNHSQHVPFIEKLQHVQVDISPDIAAEQNLQDGDEVVIFNDRGRLKGKVKVMKQAHAKTINIDEGMWAAFGGSVNALTNDTNSDNGMGSTLFDCLVGLKKA</sequence>
<dbReference type="InterPro" id="IPR050612">
    <property type="entry name" value="Prok_Mopterin_Oxidored"/>
</dbReference>
<dbReference type="InterPro" id="IPR006657">
    <property type="entry name" value="MoPterin_dinucl-bd_dom"/>
</dbReference>
<evidence type="ECO:0000313" key="7">
    <source>
        <dbReference type="EMBL" id="KIU10135.1"/>
    </source>
</evidence>
<feature type="domain" description="4Fe-4S Mo/W bis-MGD-type" evidence="6">
    <location>
        <begin position="2"/>
        <end position="59"/>
    </location>
</feature>
<evidence type="ECO:0000259" key="6">
    <source>
        <dbReference type="PROSITE" id="PS51669"/>
    </source>
</evidence>
<proteinExistence type="inferred from homology"/>
<dbReference type="SMART" id="SM00926">
    <property type="entry name" value="Molybdop_Fe4S4"/>
    <property type="match status" value="1"/>
</dbReference>
<gene>
    <name evidence="7" type="ORF">SC09_Contig28orf00317</name>
</gene>
<dbReference type="Proteomes" id="UP000032247">
    <property type="component" value="Unassembled WGS sequence"/>
</dbReference>
<evidence type="ECO:0000256" key="2">
    <source>
        <dbReference type="ARBA" id="ARBA00010312"/>
    </source>
</evidence>
<dbReference type="Pfam" id="PF01568">
    <property type="entry name" value="Molydop_binding"/>
    <property type="match status" value="1"/>
</dbReference>
<dbReference type="Pfam" id="PF00384">
    <property type="entry name" value="Molybdopterin"/>
    <property type="match status" value="1"/>
</dbReference>
<evidence type="ECO:0000256" key="1">
    <source>
        <dbReference type="ARBA" id="ARBA00001942"/>
    </source>
</evidence>
<organism evidence="7 8">
    <name type="scientific">Bacillus subtilis</name>
    <dbReference type="NCBI Taxonomy" id="1423"/>
    <lineage>
        <taxon>Bacteria</taxon>
        <taxon>Bacillati</taxon>
        <taxon>Bacillota</taxon>
        <taxon>Bacilli</taxon>
        <taxon>Bacillales</taxon>
        <taxon>Bacillaceae</taxon>
        <taxon>Bacillus</taxon>
    </lineage>
</organism>
<dbReference type="GO" id="GO:0046872">
    <property type="term" value="F:metal ion binding"/>
    <property type="evidence" value="ECO:0007669"/>
    <property type="project" value="UniProtKB-KW"/>
</dbReference>
<dbReference type="GO" id="GO:0016491">
    <property type="term" value="F:oxidoreductase activity"/>
    <property type="evidence" value="ECO:0007669"/>
    <property type="project" value="InterPro"/>
</dbReference>
<dbReference type="CDD" id="cd02766">
    <property type="entry name" value="MopB_3"/>
    <property type="match status" value="1"/>
</dbReference>
<keyword evidence="5" id="KW-0411">Iron-sulfur</keyword>
<dbReference type="InterPro" id="IPR006963">
    <property type="entry name" value="Mopterin_OxRdtase_4Fe-4S_dom"/>
</dbReference>
<dbReference type="Gene3D" id="2.40.40.20">
    <property type="match status" value="1"/>
</dbReference>
<dbReference type="SUPFAM" id="SSF50692">
    <property type="entry name" value="ADC-like"/>
    <property type="match status" value="1"/>
</dbReference>
<evidence type="ECO:0000313" key="8">
    <source>
        <dbReference type="Proteomes" id="UP000032247"/>
    </source>
</evidence>
<name>A0A0D1KMU9_BACIU</name>
<evidence type="ECO:0000256" key="5">
    <source>
        <dbReference type="ARBA" id="ARBA00023014"/>
    </source>
</evidence>